<name>A0ABV9JDB1_9LACT</name>
<comment type="caution">
    <text evidence="2">The sequence shown here is derived from an EMBL/GenBank/DDBJ whole genome shotgun (WGS) entry which is preliminary data.</text>
</comment>
<protein>
    <submittedName>
        <fullName evidence="2">Uncharacterized protein</fullName>
    </submittedName>
</protein>
<evidence type="ECO:0000313" key="3">
    <source>
        <dbReference type="Proteomes" id="UP001595987"/>
    </source>
</evidence>
<organism evidence="2 3">
    <name type="scientific">Lactococcus nasutitermitis</name>
    <dbReference type="NCBI Taxonomy" id="1652957"/>
    <lineage>
        <taxon>Bacteria</taxon>
        <taxon>Bacillati</taxon>
        <taxon>Bacillota</taxon>
        <taxon>Bacilli</taxon>
        <taxon>Lactobacillales</taxon>
        <taxon>Streptococcaceae</taxon>
        <taxon>Lactococcus</taxon>
    </lineage>
</organism>
<sequence length="86" mass="9962">MRKLKLVSLTDAFKIADYDRLEREKNTKAQMLSDLQNARQRARDGHNQPRAQPSEAIVQYAKEQSLSEWFNSSPFIGEIKKAHTVM</sequence>
<proteinExistence type="predicted"/>
<feature type="compositionally biased region" description="Polar residues" evidence="1">
    <location>
        <begin position="28"/>
        <end position="39"/>
    </location>
</feature>
<gene>
    <name evidence="2" type="ORF">ACFO26_07050</name>
</gene>
<dbReference type="RefSeq" id="WP_213535846.1">
    <property type="nucleotide sequence ID" value="NZ_BOVQ01000005.1"/>
</dbReference>
<keyword evidence="3" id="KW-1185">Reference proteome</keyword>
<evidence type="ECO:0000256" key="1">
    <source>
        <dbReference type="SAM" id="MobiDB-lite"/>
    </source>
</evidence>
<feature type="region of interest" description="Disordered" evidence="1">
    <location>
        <begin position="28"/>
        <end position="53"/>
    </location>
</feature>
<evidence type="ECO:0000313" key="2">
    <source>
        <dbReference type="EMBL" id="MFC4652664.1"/>
    </source>
</evidence>
<accession>A0ABV9JDB1</accession>
<dbReference type="EMBL" id="JBHSGD010000005">
    <property type="protein sequence ID" value="MFC4652664.1"/>
    <property type="molecule type" value="Genomic_DNA"/>
</dbReference>
<dbReference type="Proteomes" id="UP001595987">
    <property type="component" value="Unassembled WGS sequence"/>
</dbReference>
<reference evidence="3" key="1">
    <citation type="journal article" date="2019" name="Int. J. Syst. Evol. Microbiol.">
        <title>The Global Catalogue of Microorganisms (GCM) 10K type strain sequencing project: providing services to taxonomists for standard genome sequencing and annotation.</title>
        <authorList>
            <consortium name="The Broad Institute Genomics Platform"/>
            <consortium name="The Broad Institute Genome Sequencing Center for Infectious Disease"/>
            <person name="Wu L."/>
            <person name="Ma J."/>
        </authorList>
    </citation>
    <scope>NUCLEOTIDE SEQUENCE [LARGE SCALE GENOMIC DNA]</scope>
    <source>
        <strain evidence="3">CCUG 63287</strain>
    </source>
</reference>